<comment type="subcellular location">
    <subcellularLocation>
        <location evidence="10">Cytoplasm</location>
    </subcellularLocation>
</comment>
<feature type="binding site" evidence="10">
    <location>
        <position position="24"/>
    </location>
    <ligand>
        <name>iminosuccinate</name>
        <dbReference type="ChEBI" id="CHEBI:77875"/>
    </ligand>
</feature>
<accession>D1B7I0</accession>
<evidence type="ECO:0000313" key="11">
    <source>
        <dbReference type="EMBL" id="ACZ19971.1"/>
    </source>
</evidence>
<dbReference type="NCBIfam" id="NF006879">
    <property type="entry name" value="PRK09375.1-4"/>
    <property type="match status" value="1"/>
</dbReference>
<dbReference type="PANTHER" id="PTHR30573:SF0">
    <property type="entry name" value="QUINOLINATE SYNTHASE, CHLOROPLASTIC"/>
    <property type="match status" value="1"/>
</dbReference>
<feature type="binding site" evidence="10">
    <location>
        <position position="129"/>
    </location>
    <ligand>
        <name>iminosuccinate</name>
        <dbReference type="ChEBI" id="CHEBI:77875"/>
    </ligand>
</feature>
<dbReference type="Proteomes" id="UP000002030">
    <property type="component" value="Chromosome"/>
</dbReference>
<feature type="binding site" evidence="10">
    <location>
        <begin position="198"/>
        <end position="200"/>
    </location>
    <ligand>
        <name>iminosuccinate</name>
        <dbReference type="ChEBI" id="CHEBI:77875"/>
    </ligand>
</feature>
<keyword evidence="5 10" id="KW-0662">Pyridine nucleotide biosynthesis</keyword>
<feature type="binding site" evidence="10">
    <location>
        <position position="260"/>
    </location>
    <ligand>
        <name>[4Fe-4S] cluster</name>
        <dbReference type="ChEBI" id="CHEBI:49883"/>
    </ligand>
</feature>
<protein>
    <recommendedName>
        <fullName evidence="2 10">Quinolinate synthase</fullName>
        <ecNumber evidence="2 10">2.5.1.72</ecNumber>
    </recommendedName>
</protein>
<feature type="binding site" evidence="10">
    <location>
        <position position="215"/>
    </location>
    <ligand>
        <name>iminosuccinate</name>
        <dbReference type="ChEBI" id="CHEBI:77875"/>
    </ligand>
</feature>
<keyword evidence="6 10" id="KW-0808">Transferase</keyword>
<evidence type="ECO:0000256" key="6">
    <source>
        <dbReference type="ARBA" id="ARBA00022679"/>
    </source>
</evidence>
<dbReference type="InterPro" id="IPR023066">
    <property type="entry name" value="Quinolinate_synth_type2"/>
</dbReference>
<keyword evidence="9 10" id="KW-0411">Iron-sulfur</keyword>
<dbReference type="InterPro" id="IPR036094">
    <property type="entry name" value="NadA_sf"/>
</dbReference>
<evidence type="ECO:0000256" key="9">
    <source>
        <dbReference type="ARBA" id="ARBA00023014"/>
    </source>
</evidence>
<sequence length="303" mass="33591">MDINHLKERILSLKEAKGAVILAHNYQPPEVQDLADLVGDSFQLSRAASRMEAETIVFCGVRFMAESAKILSPQKKVLLPAPDAGCPMADMVTPEDLREMKRKHPGAPVVCYVNTSAEAKGECDICCTSSNAPKVVRSLGAKEVIFAPDRNLARYVQSQVPEVRIIPWEGFCPTHQRMTPQQAAQALREHPSALFMAHPECPKEVLEMAHFVGSTSQMLDFAESSDAAEFIVGTEEGMLHGLRKRCPRKTFHTLSPAPLCPNMKKTTLELILRSLEEEVEEIQLDPQVIHRAQGALSRMLEVI</sequence>
<dbReference type="HAMAP" id="MF_00568">
    <property type="entry name" value="NadA_type2"/>
    <property type="match status" value="1"/>
</dbReference>
<evidence type="ECO:0000256" key="7">
    <source>
        <dbReference type="ARBA" id="ARBA00022723"/>
    </source>
</evidence>
<name>D1B7I0_THEAS</name>
<dbReference type="OrthoDB" id="9801204at2"/>
<organism evidence="11 12">
    <name type="scientific">Thermanaerovibrio acidaminovorans (strain ATCC 49978 / DSM 6589 / Su883)</name>
    <name type="common">Selenomonas acidaminovorans</name>
    <dbReference type="NCBI Taxonomy" id="525903"/>
    <lineage>
        <taxon>Bacteria</taxon>
        <taxon>Thermotogati</taxon>
        <taxon>Synergistota</taxon>
        <taxon>Synergistia</taxon>
        <taxon>Synergistales</taxon>
        <taxon>Synergistaceae</taxon>
        <taxon>Thermanaerovibrio</taxon>
    </lineage>
</organism>
<comment type="similarity">
    <text evidence="10">Belongs to the quinolinate synthase family. Type 2 subfamily.</text>
</comment>
<evidence type="ECO:0000256" key="3">
    <source>
        <dbReference type="ARBA" id="ARBA00022485"/>
    </source>
</evidence>
<dbReference type="NCBIfam" id="NF006878">
    <property type="entry name" value="PRK09375.1-2"/>
    <property type="match status" value="1"/>
</dbReference>
<dbReference type="PANTHER" id="PTHR30573">
    <property type="entry name" value="QUINOLINATE SYNTHETASE A"/>
    <property type="match status" value="1"/>
</dbReference>
<dbReference type="GO" id="GO:0051539">
    <property type="term" value="F:4 iron, 4 sulfur cluster binding"/>
    <property type="evidence" value="ECO:0007669"/>
    <property type="project" value="UniProtKB-KW"/>
</dbReference>
<reference evidence="11 12" key="1">
    <citation type="journal article" date="2009" name="Stand. Genomic Sci.">
        <title>Complete genome sequence of Thermanaerovibrio acidaminovorans type strain (Su883).</title>
        <authorList>
            <person name="Chovatia M."/>
            <person name="Sikorski J."/>
            <person name="Schroder M."/>
            <person name="Lapidus A."/>
            <person name="Nolan M."/>
            <person name="Tice H."/>
            <person name="Glavina Del Rio T."/>
            <person name="Copeland A."/>
            <person name="Cheng J.F."/>
            <person name="Lucas S."/>
            <person name="Chen F."/>
            <person name="Bruce D."/>
            <person name="Goodwin L."/>
            <person name="Pitluck S."/>
            <person name="Ivanova N."/>
            <person name="Mavromatis K."/>
            <person name="Ovchinnikova G."/>
            <person name="Pati A."/>
            <person name="Chen A."/>
            <person name="Palaniappan K."/>
            <person name="Land M."/>
            <person name="Hauser L."/>
            <person name="Chang Y.J."/>
            <person name="Jeffries C.D."/>
            <person name="Chain P."/>
            <person name="Saunders E."/>
            <person name="Detter J.C."/>
            <person name="Brettin T."/>
            <person name="Rohde M."/>
            <person name="Goker M."/>
            <person name="Spring S."/>
            <person name="Bristow J."/>
            <person name="Markowitz V."/>
            <person name="Hugenholtz P."/>
            <person name="Kyrpides N.C."/>
            <person name="Klenk H.P."/>
            <person name="Eisen J.A."/>
        </authorList>
    </citation>
    <scope>NUCLEOTIDE SEQUENCE [LARGE SCALE GENOMIC DNA]</scope>
    <source>
        <strain evidence="12">ATCC 49978 / DSM 6589 / Su883</strain>
    </source>
</reference>
<comment type="catalytic activity">
    <reaction evidence="10">
        <text>iminosuccinate + dihydroxyacetone phosphate = quinolinate + phosphate + 2 H2O + H(+)</text>
        <dbReference type="Rhea" id="RHEA:25888"/>
        <dbReference type="ChEBI" id="CHEBI:15377"/>
        <dbReference type="ChEBI" id="CHEBI:15378"/>
        <dbReference type="ChEBI" id="CHEBI:29959"/>
        <dbReference type="ChEBI" id="CHEBI:43474"/>
        <dbReference type="ChEBI" id="CHEBI:57642"/>
        <dbReference type="ChEBI" id="CHEBI:77875"/>
        <dbReference type="EC" id="2.5.1.72"/>
    </reaction>
</comment>
<comment type="pathway">
    <text evidence="1 10">Cofactor biosynthesis; NAD(+) biosynthesis; quinolinate from iminoaspartate: step 1/1.</text>
</comment>
<dbReference type="InterPro" id="IPR003473">
    <property type="entry name" value="NadA"/>
</dbReference>
<feature type="binding site" evidence="10">
    <location>
        <begin position="112"/>
        <end position="114"/>
    </location>
    <ligand>
        <name>iminosuccinate</name>
        <dbReference type="ChEBI" id="CHEBI:77875"/>
    </ligand>
</feature>
<dbReference type="GO" id="GO:0034628">
    <property type="term" value="P:'de novo' NAD+ biosynthetic process from L-aspartate"/>
    <property type="evidence" value="ECO:0007669"/>
    <property type="project" value="TreeGrafter"/>
</dbReference>
<dbReference type="NCBIfam" id="TIGR00550">
    <property type="entry name" value="nadA"/>
    <property type="match status" value="1"/>
</dbReference>
<evidence type="ECO:0000256" key="8">
    <source>
        <dbReference type="ARBA" id="ARBA00023004"/>
    </source>
</evidence>
<dbReference type="GO" id="GO:0005737">
    <property type="term" value="C:cytoplasm"/>
    <property type="evidence" value="ECO:0007669"/>
    <property type="project" value="UniProtKB-SubCell"/>
</dbReference>
<dbReference type="Pfam" id="PF02445">
    <property type="entry name" value="NadA"/>
    <property type="match status" value="1"/>
</dbReference>
<keyword evidence="12" id="KW-1185">Reference proteome</keyword>
<feature type="binding site" evidence="10">
    <location>
        <position position="172"/>
    </location>
    <ligand>
        <name>[4Fe-4S] cluster</name>
        <dbReference type="ChEBI" id="CHEBI:49883"/>
    </ligand>
</feature>
<feature type="binding site" evidence="10">
    <location>
        <position position="86"/>
    </location>
    <ligand>
        <name>[4Fe-4S] cluster</name>
        <dbReference type="ChEBI" id="CHEBI:49883"/>
    </ligand>
</feature>
<dbReference type="FunFam" id="3.40.50.10800:FF:000003">
    <property type="entry name" value="Quinolinate synthase A"/>
    <property type="match status" value="1"/>
</dbReference>
<keyword evidence="3 10" id="KW-0004">4Fe-4S</keyword>
<gene>
    <name evidence="10" type="primary">nadA</name>
    <name evidence="11" type="ordered locus">Taci_1757</name>
</gene>
<proteinExistence type="inferred from homology"/>
<keyword evidence="8 10" id="KW-0408">Iron</keyword>
<comment type="cofactor">
    <cofactor evidence="10">
        <name>[4Fe-4S] cluster</name>
        <dbReference type="ChEBI" id="CHEBI:49883"/>
    </cofactor>
    <text evidence="10">Binds 1 [4Fe-4S] cluster per subunit.</text>
</comment>
<dbReference type="EMBL" id="CP001818">
    <property type="protein sequence ID" value="ACZ19971.1"/>
    <property type="molecule type" value="Genomic_DNA"/>
</dbReference>
<dbReference type="GO" id="GO:0008987">
    <property type="term" value="F:quinolinate synthetase A activity"/>
    <property type="evidence" value="ECO:0007669"/>
    <property type="project" value="UniProtKB-UniRule"/>
</dbReference>
<dbReference type="GO" id="GO:0046872">
    <property type="term" value="F:metal ion binding"/>
    <property type="evidence" value="ECO:0007669"/>
    <property type="project" value="UniProtKB-KW"/>
</dbReference>
<dbReference type="AlphaFoldDB" id="D1B7I0"/>
<keyword evidence="4 10" id="KW-0963">Cytoplasm</keyword>
<dbReference type="EnsemblBacteria" id="ACZ19971">
    <property type="protein sequence ID" value="ACZ19971"/>
    <property type="gene ID" value="Taci_1757"/>
</dbReference>
<dbReference type="EC" id="2.5.1.72" evidence="2 10"/>
<dbReference type="UniPathway" id="UPA00253">
    <property type="reaction ID" value="UER00327"/>
</dbReference>
<dbReference type="PATRIC" id="fig|525903.6.peg.1745"/>
<dbReference type="KEGG" id="tai:Taci_1757"/>
<dbReference type="Gene3D" id="3.40.50.10800">
    <property type="entry name" value="NadA-like"/>
    <property type="match status" value="3"/>
</dbReference>
<feature type="binding site" evidence="10">
    <location>
        <position position="41"/>
    </location>
    <ligand>
        <name>iminosuccinate</name>
        <dbReference type="ChEBI" id="CHEBI:77875"/>
    </ligand>
</feature>
<evidence type="ECO:0000256" key="4">
    <source>
        <dbReference type="ARBA" id="ARBA00022490"/>
    </source>
</evidence>
<evidence type="ECO:0000256" key="1">
    <source>
        <dbReference type="ARBA" id="ARBA00005065"/>
    </source>
</evidence>
<comment type="function">
    <text evidence="10">Catalyzes the condensation of iminoaspartate with dihydroxyacetone phosphate to form quinolinate.</text>
</comment>
<evidence type="ECO:0000313" key="12">
    <source>
        <dbReference type="Proteomes" id="UP000002030"/>
    </source>
</evidence>
<evidence type="ECO:0000256" key="2">
    <source>
        <dbReference type="ARBA" id="ARBA00012669"/>
    </source>
</evidence>
<dbReference type="SUPFAM" id="SSF142754">
    <property type="entry name" value="NadA-like"/>
    <property type="match status" value="1"/>
</dbReference>
<keyword evidence="7 10" id="KW-0479">Metal-binding</keyword>
<evidence type="ECO:0000256" key="10">
    <source>
        <dbReference type="HAMAP-Rule" id="MF_00568"/>
    </source>
</evidence>
<dbReference type="STRING" id="525903.Taci_1757"/>
<dbReference type="HOGENOM" id="CLU_047382_0_0_0"/>
<dbReference type="eggNOG" id="COG0379">
    <property type="taxonomic scope" value="Bacteria"/>
</dbReference>
<evidence type="ECO:0000256" key="5">
    <source>
        <dbReference type="ARBA" id="ARBA00022642"/>
    </source>
</evidence>